<dbReference type="InterPro" id="IPR003594">
    <property type="entry name" value="HATPase_dom"/>
</dbReference>
<protein>
    <recommendedName>
        <fullName evidence="2">histidine kinase</fullName>
        <ecNumber evidence="2">2.7.13.3</ecNumber>
    </recommendedName>
</protein>
<evidence type="ECO:0000313" key="12">
    <source>
        <dbReference type="Proteomes" id="UP001597112"/>
    </source>
</evidence>
<dbReference type="Gene3D" id="3.30.565.10">
    <property type="entry name" value="Histidine kinase-like ATPase, C-terminal domain"/>
    <property type="match status" value="1"/>
</dbReference>
<dbReference type="SMART" id="SM00342">
    <property type="entry name" value="HTH_ARAC"/>
    <property type="match status" value="1"/>
</dbReference>
<feature type="modified residue" description="4-aspartylphosphate" evidence="7">
    <location>
        <position position="1072"/>
    </location>
</feature>
<evidence type="ECO:0000259" key="8">
    <source>
        <dbReference type="PROSITE" id="PS01124"/>
    </source>
</evidence>
<dbReference type="EC" id="2.7.13.3" evidence="2"/>
<evidence type="ECO:0000256" key="2">
    <source>
        <dbReference type="ARBA" id="ARBA00012438"/>
    </source>
</evidence>
<gene>
    <name evidence="11" type="ORF">ACFQ21_00625</name>
</gene>
<evidence type="ECO:0000256" key="7">
    <source>
        <dbReference type="PROSITE-ProRule" id="PRU00169"/>
    </source>
</evidence>
<dbReference type="InterPro" id="IPR003661">
    <property type="entry name" value="HisK_dim/P_dom"/>
</dbReference>
<feature type="domain" description="Response regulatory" evidence="10">
    <location>
        <begin position="1024"/>
        <end position="1139"/>
    </location>
</feature>
<dbReference type="Pfam" id="PF07495">
    <property type="entry name" value="Y_Y_Y"/>
    <property type="match status" value="1"/>
</dbReference>
<dbReference type="PROSITE" id="PS00041">
    <property type="entry name" value="HTH_ARAC_FAMILY_1"/>
    <property type="match status" value="1"/>
</dbReference>
<dbReference type="SUPFAM" id="SSF55874">
    <property type="entry name" value="ATPase domain of HSP90 chaperone/DNA topoisomerase II/histidine kinase"/>
    <property type="match status" value="1"/>
</dbReference>
<accession>A0ABW3JYB2</accession>
<dbReference type="PANTHER" id="PTHR43547:SF2">
    <property type="entry name" value="HYBRID SIGNAL TRANSDUCTION HISTIDINE KINASE C"/>
    <property type="match status" value="1"/>
</dbReference>
<dbReference type="InterPro" id="IPR011006">
    <property type="entry name" value="CheY-like_superfamily"/>
</dbReference>
<dbReference type="PROSITE" id="PS01124">
    <property type="entry name" value="HTH_ARAC_FAMILY_2"/>
    <property type="match status" value="1"/>
</dbReference>
<evidence type="ECO:0000256" key="6">
    <source>
        <dbReference type="ARBA" id="ARBA00023163"/>
    </source>
</evidence>
<evidence type="ECO:0000259" key="9">
    <source>
        <dbReference type="PROSITE" id="PS50109"/>
    </source>
</evidence>
<dbReference type="InterPro" id="IPR004358">
    <property type="entry name" value="Sig_transdc_His_kin-like_C"/>
</dbReference>
<keyword evidence="4" id="KW-0805">Transcription regulation</keyword>
<evidence type="ECO:0000256" key="5">
    <source>
        <dbReference type="ARBA" id="ARBA00023125"/>
    </source>
</evidence>
<dbReference type="CDD" id="cd00082">
    <property type="entry name" value="HisKA"/>
    <property type="match status" value="1"/>
</dbReference>
<keyword evidence="6" id="KW-0804">Transcription</keyword>
<organism evidence="11 12">
    <name type="scientific">Ohtaekwangia kribbensis</name>
    <dbReference type="NCBI Taxonomy" id="688913"/>
    <lineage>
        <taxon>Bacteria</taxon>
        <taxon>Pseudomonadati</taxon>
        <taxon>Bacteroidota</taxon>
        <taxon>Cytophagia</taxon>
        <taxon>Cytophagales</taxon>
        <taxon>Fulvivirgaceae</taxon>
        <taxon>Ohtaekwangia</taxon>
    </lineage>
</organism>
<dbReference type="Gene3D" id="2.60.40.10">
    <property type="entry name" value="Immunoglobulins"/>
    <property type="match status" value="1"/>
</dbReference>
<dbReference type="SUPFAM" id="SSF63829">
    <property type="entry name" value="Calcium-dependent phosphotriesterase"/>
    <property type="match status" value="3"/>
</dbReference>
<dbReference type="SUPFAM" id="SSF52172">
    <property type="entry name" value="CheY-like"/>
    <property type="match status" value="1"/>
</dbReference>
<dbReference type="InterPro" id="IPR036097">
    <property type="entry name" value="HisK_dim/P_sf"/>
</dbReference>
<dbReference type="Gene3D" id="2.130.10.10">
    <property type="entry name" value="YVTN repeat-like/Quinoprotein amine dehydrogenase"/>
    <property type="match status" value="2"/>
</dbReference>
<evidence type="ECO:0000259" key="10">
    <source>
        <dbReference type="PROSITE" id="PS50110"/>
    </source>
</evidence>
<dbReference type="EMBL" id="JBHTKA010000001">
    <property type="protein sequence ID" value="MFD0997782.1"/>
    <property type="molecule type" value="Genomic_DNA"/>
</dbReference>
<keyword evidence="12" id="KW-1185">Reference proteome</keyword>
<evidence type="ECO:0000256" key="4">
    <source>
        <dbReference type="ARBA" id="ARBA00023015"/>
    </source>
</evidence>
<dbReference type="InterPro" id="IPR009057">
    <property type="entry name" value="Homeodomain-like_sf"/>
</dbReference>
<keyword evidence="5" id="KW-0238">DNA-binding</keyword>
<dbReference type="Pfam" id="PF00512">
    <property type="entry name" value="HisKA"/>
    <property type="match status" value="1"/>
</dbReference>
<reference evidence="12" key="1">
    <citation type="journal article" date="2019" name="Int. J. Syst. Evol. Microbiol.">
        <title>The Global Catalogue of Microorganisms (GCM) 10K type strain sequencing project: providing services to taxonomists for standard genome sequencing and annotation.</title>
        <authorList>
            <consortium name="The Broad Institute Genomics Platform"/>
            <consortium name="The Broad Institute Genome Sequencing Center for Infectious Disease"/>
            <person name="Wu L."/>
            <person name="Ma J."/>
        </authorList>
    </citation>
    <scope>NUCLEOTIDE SEQUENCE [LARGE SCALE GENOMIC DNA]</scope>
    <source>
        <strain evidence="12">CCUG 58938</strain>
    </source>
</reference>
<dbReference type="Gene3D" id="1.10.287.130">
    <property type="match status" value="1"/>
</dbReference>
<dbReference type="Proteomes" id="UP001597112">
    <property type="component" value="Unassembled WGS sequence"/>
</dbReference>
<dbReference type="InterPro" id="IPR013783">
    <property type="entry name" value="Ig-like_fold"/>
</dbReference>
<dbReference type="SMART" id="SM00448">
    <property type="entry name" value="REC"/>
    <property type="match status" value="1"/>
</dbReference>
<feature type="domain" description="Histidine kinase" evidence="9">
    <location>
        <begin position="760"/>
        <end position="980"/>
    </location>
</feature>
<dbReference type="PANTHER" id="PTHR43547">
    <property type="entry name" value="TWO-COMPONENT HISTIDINE KINASE"/>
    <property type="match status" value="1"/>
</dbReference>
<evidence type="ECO:0000313" key="11">
    <source>
        <dbReference type="EMBL" id="MFD0997782.1"/>
    </source>
</evidence>
<keyword evidence="3 7" id="KW-0597">Phosphoprotein</keyword>
<dbReference type="Pfam" id="PF07494">
    <property type="entry name" value="Reg_prop"/>
    <property type="match status" value="7"/>
</dbReference>
<comment type="caution">
    <text evidence="11">The sequence shown here is derived from an EMBL/GenBank/DDBJ whole genome shotgun (WGS) entry which is preliminary data.</text>
</comment>
<dbReference type="Pfam" id="PF02518">
    <property type="entry name" value="HATPase_c"/>
    <property type="match status" value="1"/>
</dbReference>
<evidence type="ECO:0000256" key="1">
    <source>
        <dbReference type="ARBA" id="ARBA00000085"/>
    </source>
</evidence>
<dbReference type="InterPro" id="IPR011123">
    <property type="entry name" value="Y_Y_Y"/>
</dbReference>
<dbReference type="Pfam" id="PF00072">
    <property type="entry name" value="Response_reg"/>
    <property type="match status" value="1"/>
</dbReference>
<sequence length="1282" mass="145943">MTSIGLTLYDPESETFNRHPKAFFEKYGTSDRLFKIVQDTDGSYWFVERDKLIKYHPRQDGYIVIENNAADPLSITKEEITDFCIDKNRNYWLIHANGKVERIQIHDKKGVVAERITVPDDAGILRAYRILADSDGDLWLYGAGASNRVFVYDVKKKKLIEKSVALRLNANFVTGMLEDENGLMWIGTDHGGIILLDKRTGAVRYLFHADGDQTSLAANSITYLYKDDQGVVWIGTYKRGVSYYHPNIYQFDIYKHYATDPHSLPFEDINRFEEDKKGNLWIGTNGGGLLYFDRQKGTFRQYLHEPANKNSLSGNVVVSLCLDADDNLWIGTYKDGLNKFDGKNFTRFTHTPGDTTSLPSVDVWEIFEDSQKRIWIGTTDAGAALFDKKMEKFHRIKLWGPNGMQSNTVEAINEDRYGNIWFGTFSGIDVLSVKDQTFSHFEYSSKPNSLSSNVILDIMKDSKGRMWIGTSNGLNLFDESTKGFSAFKENNRRDNAVLTIQEDNIGDIWISALHGLSKITLAAGSLQGASVKHYTELDGLQGRQFNSNASFKTHRGELIFGGPTGFNIFRGNQQGKDFLIDKVIFSDLELYEKRVDIGEKIEGATILNKSISEIGKITLPYNKNFFSLKLSALNYLNPERDQYIYQLEGLNEDWLPVDSKNHEIIFNSLNPGNYLLRVRALNGDGVPSKNDAILVITIQPPFWKSRVAFILYGLIVVVVLFFTRKIIQQREQMKFSIEQERREMQRLHELDMLKVKFFTNVSHEFRTPLTLILTPVERLIKKAKDPEQLAQFQLVLRNGKRLMNLVNQLLDFKKLEVHEIQFSPSQGDVIAFIKDTVFSFSDLAEKKNIKLSFDSVVNGYEISFDHDKLEKILFNLLSNAFKFTLENGSVTVTVDILREANEQLIRIDVSDTGIGIPKDKLDKIFEPFFQSDIPRSIVNQGSGIGLAITKEFVRIHGGHIQVKSEVGVGSSFTVMLPLRESEEASAHKEEVNITDSHDNETMVLHEVDGVVNSEKLPAKTEKKSLLLIDDNDDFRFYLRDNLKFSYTIHEAGNGKDGWGLVLSMQPDLIVSDIAMPEMDGIELCIKIKSDERVSHIPVILLTARSNEDQRIEGLKAGADDYITKPFNFEVLEARINNLLCQREKFQKAFRKTLDIKSSELQITPLDVKFMEKAIKIVEANISSPSFSIQDLGMELGISRAYVFKKILALSGKTPLEFIRTIRLQHAAQLLERSQLSVREVAYKVGFNTPKYFTKYFKEQYGVLPSDYVASKKQEDENPESPK</sequence>
<dbReference type="PRINTS" id="PR00344">
    <property type="entry name" value="BCTRLSENSOR"/>
</dbReference>
<proteinExistence type="predicted"/>
<dbReference type="CDD" id="cd17574">
    <property type="entry name" value="REC_OmpR"/>
    <property type="match status" value="1"/>
</dbReference>
<dbReference type="PROSITE" id="PS50109">
    <property type="entry name" value="HIS_KIN"/>
    <property type="match status" value="1"/>
</dbReference>
<dbReference type="InterPro" id="IPR018060">
    <property type="entry name" value="HTH_AraC"/>
</dbReference>
<dbReference type="InterPro" id="IPR011110">
    <property type="entry name" value="Reg_prop"/>
</dbReference>
<name>A0ABW3JYB2_9BACT</name>
<dbReference type="Gene3D" id="1.10.10.60">
    <property type="entry name" value="Homeodomain-like"/>
    <property type="match status" value="1"/>
</dbReference>
<dbReference type="SMART" id="SM00388">
    <property type="entry name" value="HisKA"/>
    <property type="match status" value="1"/>
</dbReference>
<dbReference type="SUPFAM" id="SSF47384">
    <property type="entry name" value="Homodimeric domain of signal transducing histidine kinase"/>
    <property type="match status" value="1"/>
</dbReference>
<dbReference type="Pfam" id="PF12833">
    <property type="entry name" value="HTH_18"/>
    <property type="match status" value="1"/>
</dbReference>
<dbReference type="InterPro" id="IPR005467">
    <property type="entry name" value="His_kinase_dom"/>
</dbReference>
<dbReference type="RefSeq" id="WP_377573347.1">
    <property type="nucleotide sequence ID" value="NZ_JBHTKA010000001.1"/>
</dbReference>
<dbReference type="InterPro" id="IPR001789">
    <property type="entry name" value="Sig_transdc_resp-reg_receiver"/>
</dbReference>
<dbReference type="CDD" id="cd16922">
    <property type="entry name" value="HATPase_EvgS-ArcB-TorS-like"/>
    <property type="match status" value="1"/>
</dbReference>
<evidence type="ECO:0000256" key="3">
    <source>
        <dbReference type="ARBA" id="ARBA00022553"/>
    </source>
</evidence>
<dbReference type="PROSITE" id="PS50110">
    <property type="entry name" value="RESPONSE_REGULATORY"/>
    <property type="match status" value="1"/>
</dbReference>
<dbReference type="SMART" id="SM00387">
    <property type="entry name" value="HATPase_c"/>
    <property type="match status" value="1"/>
</dbReference>
<dbReference type="SUPFAM" id="SSF46689">
    <property type="entry name" value="Homeodomain-like"/>
    <property type="match status" value="1"/>
</dbReference>
<dbReference type="InterPro" id="IPR036890">
    <property type="entry name" value="HATPase_C_sf"/>
</dbReference>
<feature type="domain" description="HTH araC/xylS-type" evidence="8">
    <location>
        <begin position="1171"/>
        <end position="1270"/>
    </location>
</feature>
<dbReference type="InterPro" id="IPR018062">
    <property type="entry name" value="HTH_AraC-typ_CS"/>
</dbReference>
<dbReference type="Gene3D" id="3.40.50.2300">
    <property type="match status" value="1"/>
</dbReference>
<dbReference type="InterPro" id="IPR015943">
    <property type="entry name" value="WD40/YVTN_repeat-like_dom_sf"/>
</dbReference>
<comment type="catalytic activity">
    <reaction evidence="1">
        <text>ATP + protein L-histidine = ADP + protein N-phospho-L-histidine.</text>
        <dbReference type="EC" id="2.7.13.3"/>
    </reaction>
</comment>